<proteinExistence type="predicted"/>
<dbReference type="AlphaFoldDB" id="A0A3N0E5H1"/>
<dbReference type="Pfam" id="PF16344">
    <property type="entry name" value="FecR_C"/>
    <property type="match status" value="1"/>
</dbReference>
<feature type="domain" description="FecR protein" evidence="2">
    <location>
        <begin position="176"/>
        <end position="270"/>
    </location>
</feature>
<comment type="caution">
    <text evidence="4">The sequence shown here is derived from an EMBL/GenBank/DDBJ whole genome shotgun (WGS) entry which is preliminary data.</text>
</comment>
<keyword evidence="1" id="KW-1133">Transmembrane helix</keyword>
<dbReference type="EMBL" id="RJTM01000107">
    <property type="protein sequence ID" value="RNL83090.1"/>
    <property type="molecule type" value="Genomic_DNA"/>
</dbReference>
<feature type="transmembrane region" description="Helical" evidence="1">
    <location>
        <begin position="88"/>
        <end position="111"/>
    </location>
</feature>
<keyword evidence="1" id="KW-0472">Membrane</keyword>
<evidence type="ECO:0000259" key="2">
    <source>
        <dbReference type="Pfam" id="PF04773"/>
    </source>
</evidence>
<feature type="domain" description="Protein FecR C-terminal" evidence="3">
    <location>
        <begin position="317"/>
        <end position="385"/>
    </location>
</feature>
<dbReference type="Gene3D" id="3.55.50.30">
    <property type="match status" value="1"/>
</dbReference>
<dbReference type="Proteomes" id="UP000267469">
    <property type="component" value="Unassembled WGS sequence"/>
</dbReference>
<accession>A0A3N0E5H1</accession>
<dbReference type="Pfam" id="PF04773">
    <property type="entry name" value="FecR"/>
    <property type="match status" value="1"/>
</dbReference>
<dbReference type="OrthoDB" id="651134at2"/>
<evidence type="ECO:0000313" key="4">
    <source>
        <dbReference type="EMBL" id="RNL83090.1"/>
    </source>
</evidence>
<keyword evidence="5" id="KW-1185">Reference proteome</keyword>
<dbReference type="FunFam" id="2.60.120.1440:FF:000001">
    <property type="entry name" value="Putative anti-sigma factor"/>
    <property type="match status" value="1"/>
</dbReference>
<dbReference type="PANTHER" id="PTHR30273">
    <property type="entry name" value="PERIPLASMIC SIGNAL SENSOR AND SIGMA FACTOR ACTIVATOR FECR-RELATED"/>
    <property type="match status" value="1"/>
</dbReference>
<dbReference type="GO" id="GO:0016989">
    <property type="term" value="F:sigma factor antagonist activity"/>
    <property type="evidence" value="ECO:0007669"/>
    <property type="project" value="TreeGrafter"/>
</dbReference>
<dbReference type="InterPro" id="IPR032508">
    <property type="entry name" value="FecR_C"/>
</dbReference>
<organism evidence="4 5">
    <name type="scientific">Sinomicrobium pectinilyticum</name>
    <dbReference type="NCBI Taxonomy" id="1084421"/>
    <lineage>
        <taxon>Bacteria</taxon>
        <taxon>Pseudomonadati</taxon>
        <taxon>Bacteroidota</taxon>
        <taxon>Flavobacteriia</taxon>
        <taxon>Flavobacteriales</taxon>
        <taxon>Flavobacteriaceae</taxon>
        <taxon>Sinomicrobium</taxon>
    </lineage>
</organism>
<dbReference type="Gene3D" id="2.60.120.1440">
    <property type="match status" value="1"/>
</dbReference>
<reference evidence="4 5" key="1">
    <citation type="submission" date="2018-10" db="EMBL/GenBank/DDBJ databases">
        <title>Sinomicrobium pectinilyticum sp. nov., a pectinase-producing bacterium isolated from alkaline and saline soil, and emended description of the genus Sinomicrobium.</title>
        <authorList>
            <person name="Cheng B."/>
            <person name="Li C."/>
            <person name="Lai Q."/>
            <person name="Du M."/>
            <person name="Shao Z."/>
            <person name="Xu P."/>
            <person name="Yang C."/>
        </authorList>
    </citation>
    <scope>NUCLEOTIDE SEQUENCE [LARGE SCALE GENOMIC DNA]</scope>
    <source>
        <strain evidence="4 5">5DNS001</strain>
    </source>
</reference>
<keyword evidence="1" id="KW-0812">Transmembrane</keyword>
<dbReference type="InterPro" id="IPR006860">
    <property type="entry name" value="FecR"/>
</dbReference>
<evidence type="ECO:0000256" key="1">
    <source>
        <dbReference type="SAM" id="Phobius"/>
    </source>
</evidence>
<dbReference type="PIRSF" id="PIRSF018266">
    <property type="entry name" value="FecR"/>
    <property type="match status" value="1"/>
</dbReference>
<gene>
    <name evidence="4" type="ORF">ED312_15620</name>
</gene>
<dbReference type="RefSeq" id="WP_123216951.1">
    <property type="nucleotide sequence ID" value="NZ_RJTM01000107.1"/>
</dbReference>
<protein>
    <submittedName>
        <fullName evidence="4">FecR family protein</fullName>
    </submittedName>
</protein>
<sequence length="386" mass="43676">MKDHKNIRGLFKKYSLGQCSPEEIAEIVAYLKTHKHSEGIPSVDEVLALLRESPRMEESAADHVYNRIRKNAEVIERRKAGKQVRRKYYMAAAMAVVLISAGSLFFGSSLLKKDGVIEVREEITLELDNGQIKVIKSEGSGEVHNASGDVVGKQDKNRISYVANGKSEKHISYNTLKVPYGKRFDVELSDGTVVYLNSGSSLKYPENFPGEGRREVELTGEAFFEVAEDKEHSFVVNTKELNVKVFGTRFNISAYPEDDLTDVVLVEGSVGMYEDIRHTEKGIMLTPGHKGSFHRNDKNIEISAVETSVYTSWIGGELVFRNMTFENILKKLERQYNVDITMKNRTLAGEEFNASFDREPVEEVLEYFKMTYGIRYTVEGDNIIIN</sequence>
<dbReference type="InterPro" id="IPR012373">
    <property type="entry name" value="Ferrdict_sens_TM"/>
</dbReference>
<dbReference type="PANTHER" id="PTHR30273:SF2">
    <property type="entry name" value="PROTEIN FECR"/>
    <property type="match status" value="1"/>
</dbReference>
<evidence type="ECO:0000259" key="3">
    <source>
        <dbReference type="Pfam" id="PF16344"/>
    </source>
</evidence>
<evidence type="ECO:0000313" key="5">
    <source>
        <dbReference type="Proteomes" id="UP000267469"/>
    </source>
</evidence>
<name>A0A3N0E5H1_SINP1</name>